<accession>A0A8J6GW95</accession>
<keyword evidence="6" id="KW-0675">Receptor</keyword>
<name>A0A8J6GW95_TENMO</name>
<dbReference type="InterPro" id="IPR052192">
    <property type="entry name" value="Insect_Ionotropic_Sensory_Rcpt"/>
</dbReference>
<keyword evidence="7" id="KW-0325">Glycoprotein</keyword>
<dbReference type="Proteomes" id="UP000719412">
    <property type="component" value="Unassembled WGS sequence"/>
</dbReference>
<comment type="subcellular location">
    <subcellularLocation>
        <location evidence="1">Cell membrane</location>
        <topology evidence="1">Multi-pass membrane protein</topology>
    </subcellularLocation>
</comment>
<sequence>MWSNTTITAIYTQEFPYLAVHNNNVIGLFYDSFKLVKEKLQFEVTLMENSQEDDFNSTLDQLKKRNATLALNFHQAMPRDFLNFDLLPINIFFNYFWVVPQARRLRSWDTFYRNFDTPTWLLILLLLTILSVAKYYFRERDLVLAFLSYYQILLENSNLRTVQIKKTKIRMVISVSLLSFLVLSTSFKTAMVSSFTKRRYEHQISSLEDIVNLNLKCYATEEIKSSYGMSEDYLSGYVANCTTIHKKNKEDILKEIALKRSAAMTCRAFEFKFMLEKLYWMGYEKRLIALVPKKVMSDNAFILSPFTTWPIRYLCGRLVFLFMWCGGAPGYFPRPPTPTISSPFSFFWTTQHEYNNTQHPWEAHPAWDSNPADLAVVSEECRSSFHHPTVNP</sequence>
<keyword evidence="4 8" id="KW-1133">Transmembrane helix</keyword>
<evidence type="ECO:0000256" key="5">
    <source>
        <dbReference type="ARBA" id="ARBA00023136"/>
    </source>
</evidence>
<evidence type="ECO:0000256" key="2">
    <source>
        <dbReference type="ARBA" id="ARBA00022475"/>
    </source>
</evidence>
<feature type="transmembrane region" description="Helical" evidence="8">
    <location>
        <begin position="81"/>
        <end position="99"/>
    </location>
</feature>
<dbReference type="PANTHER" id="PTHR42643:SF30">
    <property type="entry name" value="IONOTROPIC RECEPTOR 40A-RELATED"/>
    <property type="match status" value="1"/>
</dbReference>
<evidence type="ECO:0000313" key="9">
    <source>
        <dbReference type="EMBL" id="KAH0807265.1"/>
    </source>
</evidence>
<keyword evidence="10" id="KW-1185">Reference proteome</keyword>
<keyword evidence="3 8" id="KW-0812">Transmembrane</keyword>
<dbReference type="EMBL" id="JABDTM020030919">
    <property type="protein sequence ID" value="KAH0807265.1"/>
    <property type="molecule type" value="Genomic_DNA"/>
</dbReference>
<evidence type="ECO:0000256" key="1">
    <source>
        <dbReference type="ARBA" id="ARBA00004651"/>
    </source>
</evidence>
<evidence type="ECO:0000313" key="10">
    <source>
        <dbReference type="Proteomes" id="UP000719412"/>
    </source>
</evidence>
<dbReference type="AlphaFoldDB" id="A0A8J6GW95"/>
<keyword evidence="5 8" id="KW-0472">Membrane</keyword>
<reference evidence="9" key="2">
    <citation type="submission" date="2021-08" db="EMBL/GenBank/DDBJ databases">
        <authorList>
            <person name="Eriksson T."/>
        </authorList>
    </citation>
    <scope>NUCLEOTIDE SEQUENCE</scope>
    <source>
        <strain evidence="9">Stoneville</strain>
        <tissue evidence="9">Whole head</tissue>
    </source>
</reference>
<gene>
    <name evidence="9" type="ORF">GEV33_015526</name>
</gene>
<reference evidence="9" key="1">
    <citation type="journal article" date="2020" name="J Insects Food Feed">
        <title>The yellow mealworm (Tenebrio molitor) genome: a resource for the emerging insects as food and feed industry.</title>
        <authorList>
            <person name="Eriksson T."/>
            <person name="Andere A."/>
            <person name="Kelstrup H."/>
            <person name="Emery V."/>
            <person name="Picard C."/>
        </authorList>
    </citation>
    <scope>NUCLEOTIDE SEQUENCE</scope>
    <source>
        <strain evidence="9">Stoneville</strain>
        <tissue evidence="9">Whole head</tissue>
    </source>
</reference>
<evidence type="ECO:0000256" key="7">
    <source>
        <dbReference type="ARBA" id="ARBA00023180"/>
    </source>
</evidence>
<proteinExistence type="predicted"/>
<dbReference type="GO" id="GO:0005886">
    <property type="term" value="C:plasma membrane"/>
    <property type="evidence" value="ECO:0007669"/>
    <property type="project" value="UniProtKB-SubCell"/>
</dbReference>
<evidence type="ECO:0000256" key="6">
    <source>
        <dbReference type="ARBA" id="ARBA00023170"/>
    </source>
</evidence>
<protein>
    <submittedName>
        <fullName evidence="9">Uncharacterized protein</fullName>
    </submittedName>
</protein>
<evidence type="ECO:0000256" key="3">
    <source>
        <dbReference type="ARBA" id="ARBA00022692"/>
    </source>
</evidence>
<evidence type="ECO:0000256" key="8">
    <source>
        <dbReference type="SAM" id="Phobius"/>
    </source>
</evidence>
<keyword evidence="2" id="KW-1003">Cell membrane</keyword>
<comment type="caution">
    <text evidence="9">The sequence shown here is derived from an EMBL/GenBank/DDBJ whole genome shotgun (WGS) entry which is preliminary data.</text>
</comment>
<dbReference type="PANTHER" id="PTHR42643">
    <property type="entry name" value="IONOTROPIC RECEPTOR 20A-RELATED"/>
    <property type="match status" value="1"/>
</dbReference>
<organism evidence="9 10">
    <name type="scientific">Tenebrio molitor</name>
    <name type="common">Yellow mealworm beetle</name>
    <dbReference type="NCBI Taxonomy" id="7067"/>
    <lineage>
        <taxon>Eukaryota</taxon>
        <taxon>Metazoa</taxon>
        <taxon>Ecdysozoa</taxon>
        <taxon>Arthropoda</taxon>
        <taxon>Hexapoda</taxon>
        <taxon>Insecta</taxon>
        <taxon>Pterygota</taxon>
        <taxon>Neoptera</taxon>
        <taxon>Endopterygota</taxon>
        <taxon>Coleoptera</taxon>
        <taxon>Polyphaga</taxon>
        <taxon>Cucujiformia</taxon>
        <taxon>Tenebrionidae</taxon>
        <taxon>Tenebrio</taxon>
    </lineage>
</organism>
<evidence type="ECO:0000256" key="4">
    <source>
        <dbReference type="ARBA" id="ARBA00022989"/>
    </source>
</evidence>
<feature type="transmembrane region" description="Helical" evidence="8">
    <location>
        <begin position="119"/>
        <end position="137"/>
    </location>
</feature>
<feature type="transmembrane region" description="Helical" evidence="8">
    <location>
        <begin position="169"/>
        <end position="187"/>
    </location>
</feature>